<evidence type="ECO:0000256" key="3">
    <source>
        <dbReference type="ARBA" id="ARBA00014046"/>
    </source>
</evidence>
<dbReference type="InterPro" id="IPR006050">
    <property type="entry name" value="DNA_photolyase_N"/>
</dbReference>
<dbReference type="InterPro" id="IPR036134">
    <property type="entry name" value="Crypto/Photolyase_FAD-like_sf"/>
</dbReference>
<dbReference type="InterPro" id="IPR002081">
    <property type="entry name" value="Cryptochrome/DNA_photolyase_1"/>
</dbReference>
<feature type="site" description="Electron transfer via tryptophanyl radical" evidence="9">
    <location>
        <position position="386"/>
    </location>
</feature>
<dbReference type="SUPFAM" id="SSF52425">
    <property type="entry name" value="Cryptochrome/photolyase, N-terminal domain"/>
    <property type="match status" value="1"/>
</dbReference>
<evidence type="ECO:0000256" key="8">
    <source>
        <dbReference type="PIRSR" id="PIRSR602081-1"/>
    </source>
</evidence>
<dbReference type="NCBIfam" id="NF007955">
    <property type="entry name" value="PRK10674.1"/>
    <property type="match status" value="1"/>
</dbReference>
<dbReference type="GO" id="GO:0000719">
    <property type="term" value="P:photoreactive repair"/>
    <property type="evidence" value="ECO:0007669"/>
    <property type="project" value="UniProtKB-ARBA"/>
</dbReference>
<evidence type="ECO:0000256" key="9">
    <source>
        <dbReference type="PIRSR" id="PIRSR602081-2"/>
    </source>
</evidence>
<dbReference type="FunFam" id="1.10.579.10:FF:000003">
    <property type="entry name" value="Deoxyribodipyrimidine photo-lyase"/>
    <property type="match status" value="1"/>
</dbReference>
<dbReference type="PANTHER" id="PTHR11455">
    <property type="entry name" value="CRYPTOCHROME"/>
    <property type="match status" value="1"/>
</dbReference>
<dbReference type="AlphaFoldDB" id="A0A937DH78"/>
<proteinExistence type="inferred from homology"/>
<dbReference type="InterPro" id="IPR005101">
    <property type="entry name" value="Cryptochr/Photolyase_FAD-bd"/>
</dbReference>
<comment type="cofactor">
    <cofactor evidence="1">
        <name>(6R)-5,10-methylene-5,6,7,8-tetrahydrofolate</name>
        <dbReference type="ChEBI" id="CHEBI:15636"/>
    </cofactor>
</comment>
<dbReference type="PROSITE" id="PS00394">
    <property type="entry name" value="DNA_PHOTOLYASES_1_1"/>
    <property type="match status" value="1"/>
</dbReference>
<sequence>MSIHLVWFRNDLRITDNKALHAACIDPNATVYAIFIATPKQWHQHNMSARQATFIYENLLHVQKELATKGIILKYHQCNDFNESIQWLENYCDRKYITDLFYNRQYEINERRRDQKLEQRLQNKVFCRGFDDSVMLPPGEILNGNGQMYKIYTPFRQAVIEKIRTSDLRSLTAPAIRRSGSVMIKKIPPPFDYPSQTVEPVFAAGEKYALQLLRKFCQEKVQLYSKQRDIPAMQATSTLSPYLAIGILSPRQCLNRLRAECSDLFTNIHSSSFSWLNELIWREFYRHLIVAYPFLCMGKPFIAWTDQISWNNDVHALEAWKQGQTGFPIVDAAMRQLNTIGWMHNRLRMISASFLVKDLLINWRIGEQYFMSQLLDGDFASNNGGWQWAASTGTDSVPYFRIFNPLIQGKRFDSTGIFIRKWLPELQHIPNQYIHHPYDWRDNNHSQIHYPLPIIDHQKARQQTLTAFYTAKNT</sequence>
<feature type="binding site" evidence="8">
    <location>
        <position position="275"/>
    </location>
    <ligand>
        <name>FAD</name>
        <dbReference type="ChEBI" id="CHEBI:57692"/>
    </ligand>
</feature>
<dbReference type="PANTHER" id="PTHR11455:SF9">
    <property type="entry name" value="CRYPTOCHROME CIRCADIAN CLOCK 5 ISOFORM X1"/>
    <property type="match status" value="1"/>
</dbReference>
<comment type="similarity">
    <text evidence="10">Belongs to the DNA photolyase family.</text>
</comment>
<feature type="binding site" evidence="8">
    <location>
        <begin position="376"/>
        <end position="378"/>
    </location>
    <ligand>
        <name>FAD</name>
        <dbReference type="ChEBI" id="CHEBI:57692"/>
    </ligand>
</feature>
<feature type="binding site" evidence="8">
    <location>
        <position position="224"/>
    </location>
    <ligand>
        <name>FAD</name>
        <dbReference type="ChEBI" id="CHEBI:57692"/>
    </ligand>
</feature>
<dbReference type="InterPro" id="IPR014729">
    <property type="entry name" value="Rossmann-like_a/b/a_fold"/>
</dbReference>
<dbReference type="EC" id="4.1.99.3" evidence="2"/>
<evidence type="ECO:0000256" key="7">
    <source>
        <dbReference type="ARBA" id="ARBA00033999"/>
    </source>
</evidence>
<evidence type="ECO:0000256" key="6">
    <source>
        <dbReference type="ARBA" id="ARBA00022991"/>
    </source>
</evidence>
<dbReference type="PRINTS" id="PR00147">
    <property type="entry name" value="DNAPHOTLYASE"/>
</dbReference>
<comment type="catalytic activity">
    <reaction evidence="7">
        <text>cyclobutadipyrimidine (in DNA) = 2 pyrimidine residues (in DNA).</text>
        <dbReference type="EC" id="4.1.99.3"/>
    </reaction>
</comment>
<keyword evidence="12" id="KW-0456">Lyase</keyword>
<accession>A0A937DH78</accession>
<comment type="caution">
    <text evidence="12">The sequence shown here is derived from an EMBL/GenBank/DDBJ whole genome shotgun (WGS) entry which is preliminary data.</text>
</comment>
<dbReference type="InterPro" id="IPR018394">
    <property type="entry name" value="DNA_photolyase_1_CS_C"/>
</dbReference>
<evidence type="ECO:0000313" key="13">
    <source>
        <dbReference type="Proteomes" id="UP000736856"/>
    </source>
</evidence>
<evidence type="ECO:0000256" key="1">
    <source>
        <dbReference type="ARBA" id="ARBA00001932"/>
    </source>
</evidence>
<protein>
    <recommendedName>
        <fullName evidence="3">Deoxyribodipyrimidine photo-lyase</fullName>
        <ecNumber evidence="2">4.1.99.3</ecNumber>
    </recommendedName>
</protein>
<dbReference type="Pfam" id="PF03441">
    <property type="entry name" value="FAD_binding_7"/>
    <property type="match status" value="1"/>
</dbReference>
<dbReference type="GO" id="GO:0071949">
    <property type="term" value="F:FAD binding"/>
    <property type="evidence" value="ECO:0007669"/>
    <property type="project" value="TreeGrafter"/>
</dbReference>
<gene>
    <name evidence="12" type="primary">phrB</name>
    <name evidence="12" type="ORF">EU981_03760</name>
</gene>
<evidence type="ECO:0000256" key="5">
    <source>
        <dbReference type="ARBA" id="ARBA00022827"/>
    </source>
</evidence>
<dbReference type="Gene3D" id="3.40.50.620">
    <property type="entry name" value="HUPs"/>
    <property type="match status" value="1"/>
</dbReference>
<dbReference type="EMBL" id="SEOL01000006">
    <property type="protein sequence ID" value="MBL0849175.1"/>
    <property type="molecule type" value="Genomic_DNA"/>
</dbReference>
<organism evidence="12 13">
    <name type="scientific">Candidatus Liberibacter ctenarytainae</name>
    <dbReference type="NCBI Taxonomy" id="2020335"/>
    <lineage>
        <taxon>Bacteria</taxon>
        <taxon>Pseudomonadati</taxon>
        <taxon>Pseudomonadota</taxon>
        <taxon>Alphaproteobacteria</taxon>
        <taxon>Hyphomicrobiales</taxon>
        <taxon>Rhizobiaceae</taxon>
        <taxon>Liberibacter</taxon>
    </lineage>
</organism>
<feature type="binding site" evidence="8">
    <location>
        <begin position="278"/>
        <end position="285"/>
    </location>
    <ligand>
        <name>FAD</name>
        <dbReference type="ChEBI" id="CHEBI:57692"/>
    </ligand>
</feature>
<dbReference type="GO" id="GO:0009416">
    <property type="term" value="P:response to light stimulus"/>
    <property type="evidence" value="ECO:0007669"/>
    <property type="project" value="TreeGrafter"/>
</dbReference>
<reference evidence="12" key="1">
    <citation type="submission" date="2019-02" db="EMBL/GenBank/DDBJ databases">
        <title>A novel Candidatus Liberibacter species associated with the New Zealand native fuchsia psyllid, Ctenarytaina fuchsiae.</title>
        <authorList>
            <person name="Thompson S.M."/>
            <person name="Jorgensen N."/>
            <person name="David C."/>
            <person name="Bulman S.R."/>
            <person name="Smith G.R."/>
        </authorList>
    </citation>
    <scope>NUCLEOTIDE SEQUENCE</scope>
    <source>
        <strain evidence="12">Oxford</strain>
    </source>
</reference>
<evidence type="ECO:0000256" key="10">
    <source>
        <dbReference type="RuleBase" id="RU004182"/>
    </source>
</evidence>
<name>A0A937DH78_9HYPH</name>
<dbReference type="GO" id="GO:0003904">
    <property type="term" value="F:deoxyribodipyrimidine photo-lyase activity"/>
    <property type="evidence" value="ECO:0007669"/>
    <property type="project" value="UniProtKB-EC"/>
</dbReference>
<keyword evidence="4 8" id="KW-0285">Flavoprotein</keyword>
<dbReference type="Proteomes" id="UP000736856">
    <property type="component" value="Unassembled WGS sequence"/>
</dbReference>
<evidence type="ECO:0000259" key="11">
    <source>
        <dbReference type="PROSITE" id="PS51645"/>
    </source>
</evidence>
<dbReference type="Gene3D" id="1.25.40.80">
    <property type="match status" value="1"/>
</dbReference>
<keyword evidence="5 8" id="KW-0274">FAD</keyword>
<comment type="cofactor">
    <cofactor evidence="8">
        <name>FAD</name>
        <dbReference type="ChEBI" id="CHEBI:57692"/>
    </cofactor>
    <text evidence="8">Binds 1 FAD per subunit.</text>
</comment>
<dbReference type="InterPro" id="IPR036155">
    <property type="entry name" value="Crypto/Photolyase_N_sf"/>
</dbReference>
<evidence type="ECO:0000256" key="2">
    <source>
        <dbReference type="ARBA" id="ARBA00013149"/>
    </source>
</evidence>
<feature type="binding site" evidence="8">
    <location>
        <begin position="236"/>
        <end position="240"/>
    </location>
    <ligand>
        <name>FAD</name>
        <dbReference type="ChEBI" id="CHEBI:57692"/>
    </ligand>
</feature>
<dbReference type="Pfam" id="PF00875">
    <property type="entry name" value="DNA_photolyase"/>
    <property type="match status" value="1"/>
</dbReference>
<dbReference type="PROSITE" id="PS51645">
    <property type="entry name" value="PHR_CRY_ALPHA_BETA"/>
    <property type="match status" value="1"/>
</dbReference>
<evidence type="ECO:0000256" key="4">
    <source>
        <dbReference type="ARBA" id="ARBA00022630"/>
    </source>
</evidence>
<feature type="domain" description="Photolyase/cryptochrome alpha/beta" evidence="11">
    <location>
        <begin position="2"/>
        <end position="135"/>
    </location>
</feature>
<evidence type="ECO:0000313" key="12">
    <source>
        <dbReference type="EMBL" id="MBL0849175.1"/>
    </source>
</evidence>
<keyword evidence="6 10" id="KW-0157">Chromophore</keyword>
<dbReference type="GO" id="GO:0003677">
    <property type="term" value="F:DNA binding"/>
    <property type="evidence" value="ECO:0007669"/>
    <property type="project" value="TreeGrafter"/>
</dbReference>
<feature type="site" description="Electron transfer via tryptophanyl radical" evidence="9">
    <location>
        <position position="310"/>
    </location>
</feature>
<feature type="site" description="Electron transfer via tryptophanyl radical" evidence="9">
    <location>
        <position position="363"/>
    </location>
</feature>
<dbReference type="SUPFAM" id="SSF48173">
    <property type="entry name" value="Cryptochrome/photolyase FAD-binding domain"/>
    <property type="match status" value="1"/>
</dbReference>
<dbReference type="Gene3D" id="1.10.579.10">
    <property type="entry name" value="DNA Cyclobutane Dipyrimidine Photolyase, subunit A, domain 3"/>
    <property type="match status" value="1"/>
</dbReference>
<dbReference type="PROSITE" id="PS00691">
    <property type="entry name" value="DNA_PHOTOLYASES_1_2"/>
    <property type="match status" value="1"/>
</dbReference>